<dbReference type="Proteomes" id="UP000185511">
    <property type="component" value="Chromosome"/>
</dbReference>
<feature type="region of interest" description="Disordered" evidence="1">
    <location>
        <begin position="138"/>
        <end position="169"/>
    </location>
</feature>
<name>A0AAC9LAI1_9PSEU</name>
<organism evidence="2 3">
    <name type="scientific">Actinoalloteichus fjordicus</name>
    <dbReference type="NCBI Taxonomy" id="1612552"/>
    <lineage>
        <taxon>Bacteria</taxon>
        <taxon>Bacillati</taxon>
        <taxon>Actinomycetota</taxon>
        <taxon>Actinomycetes</taxon>
        <taxon>Pseudonocardiales</taxon>
        <taxon>Pseudonocardiaceae</taxon>
        <taxon>Actinoalloteichus</taxon>
    </lineage>
</organism>
<feature type="compositionally biased region" description="Basic and acidic residues" evidence="1">
    <location>
        <begin position="1"/>
        <end position="15"/>
    </location>
</feature>
<evidence type="ECO:0000256" key="1">
    <source>
        <dbReference type="SAM" id="MobiDB-lite"/>
    </source>
</evidence>
<feature type="region of interest" description="Disordered" evidence="1">
    <location>
        <begin position="1"/>
        <end position="89"/>
    </location>
</feature>
<dbReference type="EMBL" id="CP016076">
    <property type="protein sequence ID" value="APU14011.1"/>
    <property type="molecule type" value="Genomic_DNA"/>
</dbReference>
<dbReference type="KEGG" id="acad:UA74_09740"/>
<dbReference type="AlphaFoldDB" id="A0AAC9LAI1"/>
<keyword evidence="3" id="KW-1185">Reference proteome</keyword>
<protein>
    <submittedName>
        <fullName evidence="2">Uncharacterized protein</fullName>
    </submittedName>
</protein>
<reference evidence="3" key="1">
    <citation type="submission" date="2016-06" db="EMBL/GenBank/DDBJ databases">
        <title>Complete genome sequence of Actinoalloteichus fjordicus DSM 46855 (=ADI127-17), type strain of the new species Actinoalloteichus fjordicus.</title>
        <authorList>
            <person name="Ruckert C."/>
            <person name="Nouioui I."/>
            <person name="Willmese J."/>
            <person name="van Wezel G."/>
            <person name="Klenk H.-P."/>
            <person name="Kalinowski J."/>
            <person name="Zotchev S.B."/>
        </authorList>
    </citation>
    <scope>NUCLEOTIDE SEQUENCE [LARGE SCALE GENOMIC DNA]</scope>
    <source>
        <strain evidence="3">ADI127-7</strain>
    </source>
</reference>
<evidence type="ECO:0000313" key="2">
    <source>
        <dbReference type="EMBL" id="APU14011.1"/>
    </source>
</evidence>
<dbReference type="RefSeq" id="WP_157434086.1">
    <property type="nucleotide sequence ID" value="NZ_CP016076.1"/>
</dbReference>
<feature type="compositionally biased region" description="Low complexity" evidence="1">
    <location>
        <begin position="33"/>
        <end position="43"/>
    </location>
</feature>
<sequence>MQDRDEFGRADRGRVEPVTPPMGIRLPAGGPGAQQQAAPSAAAHPEDLRHGAQQYGAGWDASGQASDRGAARAEPVTPPMGTPLPLGGAGNGAALGGPVLDDAGASGLIDDVGHAAPAVIGGADPFDDGRVERDWPTLARNRNEPPEEQVPDGAGGSWVGRMFGNRRED</sequence>
<proteinExistence type="predicted"/>
<evidence type="ECO:0000313" key="3">
    <source>
        <dbReference type="Proteomes" id="UP000185511"/>
    </source>
</evidence>
<accession>A0AAC9LAI1</accession>
<gene>
    <name evidence="2" type="ORF">UA74_09740</name>
</gene>